<sequence length="149" mass="16675">MDNCLEVQQDTDDFESLNAKEVCYPSDWEWSLEKCNGGDDVVEMMKTLRTGEGLGVEAVEAIHLQVNVEIAQDNSISLKASANMLFDSTGDEDSERDGGVFFEEFKKVINEFLHPSLVLALIETIDHDEERSFNDGLPEGTFVKGIPKR</sequence>
<evidence type="ECO:0000313" key="1">
    <source>
        <dbReference type="EMBL" id="KAJ2932315.1"/>
    </source>
</evidence>
<comment type="caution">
    <text evidence="1">The sequence shown here is derived from an EMBL/GenBank/DDBJ whole genome shotgun (WGS) entry which is preliminary data.</text>
</comment>
<organism evidence="1 2">
    <name type="scientific">Candolleomyces eurysporus</name>
    <dbReference type="NCBI Taxonomy" id="2828524"/>
    <lineage>
        <taxon>Eukaryota</taxon>
        <taxon>Fungi</taxon>
        <taxon>Dikarya</taxon>
        <taxon>Basidiomycota</taxon>
        <taxon>Agaricomycotina</taxon>
        <taxon>Agaricomycetes</taxon>
        <taxon>Agaricomycetidae</taxon>
        <taxon>Agaricales</taxon>
        <taxon>Agaricineae</taxon>
        <taxon>Psathyrellaceae</taxon>
        <taxon>Candolleomyces</taxon>
    </lineage>
</organism>
<accession>A0A9W8MHL8</accession>
<proteinExistence type="predicted"/>
<dbReference type="AlphaFoldDB" id="A0A9W8MHL8"/>
<keyword evidence="2" id="KW-1185">Reference proteome</keyword>
<dbReference type="EMBL" id="JANBPK010000775">
    <property type="protein sequence ID" value="KAJ2932315.1"/>
    <property type="molecule type" value="Genomic_DNA"/>
</dbReference>
<reference evidence="1" key="1">
    <citation type="submission" date="2022-06" db="EMBL/GenBank/DDBJ databases">
        <title>Genome Sequence of Candolleomyces eurysporus.</title>
        <authorList>
            <person name="Buettner E."/>
        </authorList>
    </citation>
    <scope>NUCLEOTIDE SEQUENCE</scope>
    <source>
        <strain evidence="1">VTCC 930004</strain>
    </source>
</reference>
<gene>
    <name evidence="1" type="ORF">H1R20_g4782</name>
</gene>
<name>A0A9W8MHL8_9AGAR</name>
<dbReference type="Proteomes" id="UP001140091">
    <property type="component" value="Unassembled WGS sequence"/>
</dbReference>
<evidence type="ECO:0000313" key="2">
    <source>
        <dbReference type="Proteomes" id="UP001140091"/>
    </source>
</evidence>
<feature type="non-terminal residue" evidence="1">
    <location>
        <position position="1"/>
    </location>
</feature>
<protein>
    <submittedName>
        <fullName evidence="1">Uncharacterized protein</fullName>
    </submittedName>
</protein>